<comment type="similarity">
    <text evidence="2">Belongs to the class-II aminoacyl-tRNA synthetase family. Type 2 subfamily.</text>
</comment>
<comment type="subcellular location">
    <subcellularLocation>
        <location evidence="1">Cytoplasm</location>
    </subcellularLocation>
</comment>
<dbReference type="GO" id="GO:0003723">
    <property type="term" value="F:RNA binding"/>
    <property type="evidence" value="ECO:0007669"/>
    <property type="project" value="TreeGrafter"/>
</dbReference>
<dbReference type="PROSITE" id="PS50862">
    <property type="entry name" value="AA_TRNA_LIGASE_II"/>
    <property type="match status" value="1"/>
</dbReference>
<dbReference type="InterPro" id="IPR006195">
    <property type="entry name" value="aa-tRNA-synth_II"/>
</dbReference>
<evidence type="ECO:0000256" key="2">
    <source>
        <dbReference type="ARBA" id="ARBA00005312"/>
    </source>
</evidence>
<dbReference type="InterPro" id="IPR004523">
    <property type="entry name" value="Asp-tRNA_synthase_2"/>
</dbReference>
<dbReference type="GO" id="GO:0017101">
    <property type="term" value="C:aminoacyl-tRNA synthetase multienzyme complex"/>
    <property type="evidence" value="ECO:0007669"/>
    <property type="project" value="TreeGrafter"/>
</dbReference>
<protein>
    <recommendedName>
        <fullName evidence="9">Aminoacyl-transfer RNA synthetases class-II family profile domain-containing protein</fullName>
    </recommendedName>
</protein>
<dbReference type="InterPro" id="IPR004364">
    <property type="entry name" value="Aa-tRNA-synt_II"/>
</dbReference>
<keyword evidence="8" id="KW-0030">Aminoacyl-tRNA synthetase</keyword>
<dbReference type="CDD" id="cd04320">
    <property type="entry name" value="AspRS_cyto_N"/>
    <property type="match status" value="1"/>
</dbReference>
<keyword evidence="5" id="KW-0547">Nucleotide-binding</keyword>
<dbReference type="PANTHER" id="PTHR43450">
    <property type="entry name" value="ASPARTYL-TRNA SYNTHETASE"/>
    <property type="match status" value="1"/>
</dbReference>
<evidence type="ECO:0000256" key="4">
    <source>
        <dbReference type="ARBA" id="ARBA00022598"/>
    </source>
</evidence>
<comment type="caution">
    <text evidence="10">The sequence shown here is derived from an EMBL/GenBank/DDBJ whole genome shotgun (WGS) entry which is preliminary data.</text>
</comment>
<keyword evidence="11" id="KW-1185">Reference proteome</keyword>
<evidence type="ECO:0000256" key="3">
    <source>
        <dbReference type="ARBA" id="ARBA00022490"/>
    </source>
</evidence>
<dbReference type="GO" id="GO:0005829">
    <property type="term" value="C:cytosol"/>
    <property type="evidence" value="ECO:0007669"/>
    <property type="project" value="TreeGrafter"/>
</dbReference>
<dbReference type="OrthoDB" id="296970at2759"/>
<dbReference type="AlphaFoldDB" id="A0A8S1MN95"/>
<evidence type="ECO:0000313" key="11">
    <source>
        <dbReference type="Proteomes" id="UP000692954"/>
    </source>
</evidence>
<dbReference type="GO" id="GO:0006422">
    <property type="term" value="P:aspartyl-tRNA aminoacylation"/>
    <property type="evidence" value="ECO:0007669"/>
    <property type="project" value="InterPro"/>
</dbReference>
<dbReference type="Proteomes" id="UP000692954">
    <property type="component" value="Unassembled WGS sequence"/>
</dbReference>
<accession>A0A8S1MN95</accession>
<organism evidence="10 11">
    <name type="scientific">Paramecium sonneborni</name>
    <dbReference type="NCBI Taxonomy" id="65129"/>
    <lineage>
        <taxon>Eukaryota</taxon>
        <taxon>Sar</taxon>
        <taxon>Alveolata</taxon>
        <taxon>Ciliophora</taxon>
        <taxon>Intramacronucleata</taxon>
        <taxon>Oligohymenophorea</taxon>
        <taxon>Peniculida</taxon>
        <taxon>Parameciidae</taxon>
        <taxon>Paramecium</taxon>
    </lineage>
</organism>
<evidence type="ECO:0000256" key="5">
    <source>
        <dbReference type="ARBA" id="ARBA00022741"/>
    </source>
</evidence>
<evidence type="ECO:0000256" key="7">
    <source>
        <dbReference type="ARBA" id="ARBA00022917"/>
    </source>
</evidence>
<dbReference type="Pfam" id="PF00152">
    <property type="entry name" value="tRNA-synt_2"/>
    <property type="match status" value="1"/>
</dbReference>
<evidence type="ECO:0000259" key="9">
    <source>
        <dbReference type="PROSITE" id="PS50862"/>
    </source>
</evidence>
<keyword evidence="6" id="KW-0067">ATP-binding</keyword>
<dbReference type="GO" id="GO:0004815">
    <property type="term" value="F:aspartate-tRNA ligase activity"/>
    <property type="evidence" value="ECO:0007669"/>
    <property type="project" value="InterPro"/>
</dbReference>
<keyword evidence="7" id="KW-0648">Protein biosynthesis</keyword>
<evidence type="ECO:0000256" key="6">
    <source>
        <dbReference type="ARBA" id="ARBA00022840"/>
    </source>
</evidence>
<evidence type="ECO:0000313" key="10">
    <source>
        <dbReference type="EMBL" id="CAD8081948.1"/>
    </source>
</evidence>
<dbReference type="PANTHER" id="PTHR43450:SF1">
    <property type="entry name" value="ASPARTATE--TRNA LIGASE, CYTOPLASMIC"/>
    <property type="match status" value="1"/>
</dbReference>
<dbReference type="EMBL" id="CAJJDN010000042">
    <property type="protein sequence ID" value="CAD8081948.1"/>
    <property type="molecule type" value="Genomic_DNA"/>
</dbReference>
<keyword evidence="3" id="KW-0963">Cytoplasm</keyword>
<feature type="domain" description="Aminoacyl-transfer RNA synthetases class-II family profile" evidence="9">
    <location>
        <begin position="202"/>
        <end position="508"/>
    </location>
</feature>
<dbReference type="GO" id="GO:0005524">
    <property type="term" value="F:ATP binding"/>
    <property type="evidence" value="ECO:0007669"/>
    <property type="project" value="UniProtKB-KW"/>
</dbReference>
<gene>
    <name evidence="10" type="ORF">PSON_ATCC_30995.1.T0420302</name>
</gene>
<sequence>MINYSQNIKQQIHTQTQQNIIEEDICFDRYGDLTLTQQQQQNTNRNWIKVCHIDQSTVGNNILLRARIHNSRIQGKIAFLILRENWYTIQAVSIKGDSASSQMLKFIGGIPLESIVDVEAVVAEPNFQIKYCTQKVELQIKTIRVISRSASKLPIQIEDASKKIVDFNQNLEYQYQNNQLSLNQRLNNRVLDLRTPAKQAIFRVSSGISLFFRQFLIEQGFIEIHTPKLQGYTTQNDNIKNFKLKYFNQDAILSQSSYLYKQMSLMGDFDRVFEISPVFQAIHGNTNRELCEYTCMDLEMVIKEHYTELLDLTEELALFILKEIEKRFQQESKIISQQFQFEPITISQPIIRLTFLEGLKLLQQSDIIKHPITYMTISELKQLGKLIKEKFGTDFFIMHRFPREYEPIYVMPCKDNPEFSLSYVLFLRGEAIASGNQKIHHPELLSQQIQKVGIDFEQKRGYINSFNYGAFPHGGCAFGLEKLLYLYFDLKNIRNSSLFPRDSSRLFP</sequence>
<name>A0A8S1MN95_9CILI</name>
<evidence type="ECO:0000256" key="1">
    <source>
        <dbReference type="ARBA" id="ARBA00004496"/>
    </source>
</evidence>
<keyword evidence="4" id="KW-0436">Ligase</keyword>
<dbReference type="FunFam" id="3.30.930.10:FF:000038">
    <property type="entry name" value="Aspartate--tRNA ligase"/>
    <property type="match status" value="1"/>
</dbReference>
<reference evidence="10" key="1">
    <citation type="submission" date="2021-01" db="EMBL/GenBank/DDBJ databases">
        <authorList>
            <consortium name="Genoscope - CEA"/>
            <person name="William W."/>
        </authorList>
    </citation>
    <scope>NUCLEOTIDE SEQUENCE</scope>
</reference>
<evidence type="ECO:0000256" key="8">
    <source>
        <dbReference type="ARBA" id="ARBA00023146"/>
    </source>
</evidence>
<proteinExistence type="inferred from homology"/>